<feature type="non-terminal residue" evidence="1">
    <location>
        <position position="161"/>
    </location>
</feature>
<comment type="caution">
    <text evidence="1">The sequence shown here is derived from an EMBL/GenBank/DDBJ whole genome shotgun (WGS) entry which is preliminary data.</text>
</comment>
<evidence type="ECO:0008006" key="3">
    <source>
        <dbReference type="Google" id="ProtNLM"/>
    </source>
</evidence>
<name>A0A2M8L4K1_9BACT</name>
<evidence type="ECO:0000313" key="2">
    <source>
        <dbReference type="Proteomes" id="UP000231474"/>
    </source>
</evidence>
<evidence type="ECO:0000313" key="1">
    <source>
        <dbReference type="EMBL" id="PJE67788.1"/>
    </source>
</evidence>
<reference evidence="2" key="1">
    <citation type="submission" date="2017-09" db="EMBL/GenBank/DDBJ databases">
        <title>Depth-based differentiation of microbial function through sediment-hosted aquifers and enrichment of novel symbionts in the deep terrestrial subsurface.</title>
        <authorList>
            <person name="Probst A.J."/>
            <person name="Ladd B."/>
            <person name="Jarett J.K."/>
            <person name="Geller-Mcgrath D.E."/>
            <person name="Sieber C.M.K."/>
            <person name="Emerson J.B."/>
            <person name="Anantharaman K."/>
            <person name="Thomas B.C."/>
            <person name="Malmstrom R."/>
            <person name="Stieglmeier M."/>
            <person name="Klingl A."/>
            <person name="Woyke T."/>
            <person name="Ryan C.M."/>
            <person name="Banfield J.F."/>
        </authorList>
    </citation>
    <scope>NUCLEOTIDE SEQUENCE [LARGE SCALE GENOMIC DNA]</scope>
</reference>
<gene>
    <name evidence="1" type="ORF">COU95_00505</name>
</gene>
<dbReference type="Proteomes" id="UP000231474">
    <property type="component" value="Unassembled WGS sequence"/>
</dbReference>
<dbReference type="EMBL" id="PFEK01000008">
    <property type="protein sequence ID" value="PJE67788.1"/>
    <property type="molecule type" value="Genomic_DNA"/>
</dbReference>
<accession>A0A2M8L4K1</accession>
<organism evidence="1 2">
    <name type="scientific">Candidatus Shapirobacteria bacterium CG10_big_fil_rev_8_21_14_0_10_40_9</name>
    <dbReference type="NCBI Taxonomy" id="1974888"/>
    <lineage>
        <taxon>Bacteria</taxon>
        <taxon>Candidatus Shapironibacteriota</taxon>
    </lineage>
</organism>
<feature type="non-terminal residue" evidence="1">
    <location>
        <position position="1"/>
    </location>
</feature>
<protein>
    <recommendedName>
        <fullName evidence="3">Right handed beta helix domain-containing protein</fullName>
    </recommendedName>
</protein>
<dbReference type="AlphaFoldDB" id="A0A2M8L4K1"/>
<sequence length="161" mass="17468">YFYNLLDSPTNDNWDDQAGLPANPGTGETEIYYEPENPVHLRGFTIVSGRKVVILSQANVIVEGNTIVNPGGFLAVISSAQINIDATVNKVQGMYVADGHISTGSAGKELDTVLFEGQGIFYSLSIVLARSPARSVNKTTPAELFIFRPDLVLNAPRELWV</sequence>
<proteinExistence type="predicted"/>